<keyword evidence="1" id="KW-0812">Transmembrane</keyword>
<proteinExistence type="predicted"/>
<dbReference type="AlphaFoldDB" id="A0AAN7Q0N9"/>
<feature type="transmembrane region" description="Helical" evidence="1">
    <location>
        <begin position="91"/>
        <end position="111"/>
    </location>
</feature>
<comment type="caution">
    <text evidence="2">The sequence shown here is derived from an EMBL/GenBank/DDBJ whole genome shotgun (WGS) entry which is preliminary data.</text>
</comment>
<keyword evidence="1" id="KW-0472">Membrane</keyword>
<dbReference type="EMBL" id="JAXIOK010000012">
    <property type="protein sequence ID" value="KAK4757502.1"/>
    <property type="molecule type" value="Genomic_DNA"/>
</dbReference>
<evidence type="ECO:0000256" key="1">
    <source>
        <dbReference type="SAM" id="Phobius"/>
    </source>
</evidence>
<keyword evidence="1" id="KW-1133">Transmembrane helix</keyword>
<name>A0AAN7Q0N9_9MYRT</name>
<reference evidence="2 3" key="1">
    <citation type="journal article" date="2023" name="Hortic Res">
        <title>Pangenome of water caltrop reveals structural variations and asymmetric subgenome divergence after allopolyploidization.</title>
        <authorList>
            <person name="Zhang X."/>
            <person name="Chen Y."/>
            <person name="Wang L."/>
            <person name="Yuan Y."/>
            <person name="Fang M."/>
            <person name="Shi L."/>
            <person name="Lu R."/>
            <person name="Comes H.P."/>
            <person name="Ma Y."/>
            <person name="Chen Y."/>
            <person name="Huang G."/>
            <person name="Zhou Y."/>
            <person name="Zheng Z."/>
            <person name="Qiu Y."/>
        </authorList>
    </citation>
    <scope>NUCLEOTIDE SEQUENCE [LARGE SCALE GENOMIC DNA]</scope>
    <source>
        <tissue evidence="2">Roots</tissue>
    </source>
</reference>
<evidence type="ECO:0000313" key="2">
    <source>
        <dbReference type="EMBL" id="KAK4757502.1"/>
    </source>
</evidence>
<protein>
    <submittedName>
        <fullName evidence="2">Uncharacterized protein</fullName>
    </submittedName>
</protein>
<evidence type="ECO:0000313" key="3">
    <source>
        <dbReference type="Proteomes" id="UP001345219"/>
    </source>
</evidence>
<organism evidence="2 3">
    <name type="scientific">Trapa incisa</name>
    <dbReference type="NCBI Taxonomy" id="236973"/>
    <lineage>
        <taxon>Eukaryota</taxon>
        <taxon>Viridiplantae</taxon>
        <taxon>Streptophyta</taxon>
        <taxon>Embryophyta</taxon>
        <taxon>Tracheophyta</taxon>
        <taxon>Spermatophyta</taxon>
        <taxon>Magnoliopsida</taxon>
        <taxon>eudicotyledons</taxon>
        <taxon>Gunneridae</taxon>
        <taxon>Pentapetalae</taxon>
        <taxon>rosids</taxon>
        <taxon>malvids</taxon>
        <taxon>Myrtales</taxon>
        <taxon>Lythraceae</taxon>
        <taxon>Trapa</taxon>
    </lineage>
</organism>
<gene>
    <name evidence="2" type="ORF">SAY87_018803</name>
</gene>
<sequence length="112" mass="11990">MYKSSWTSSSTFPLGVNMVTLYTAMAVARPPRAGVFSPKRLTSPGASPRNYSVAVVPSFAVDHRSLLSLTASLRFSDAVDASVPTSLLLPYVQSLSHLLLLFTLLASLIFVG</sequence>
<keyword evidence="3" id="KW-1185">Reference proteome</keyword>
<accession>A0AAN7Q0N9</accession>
<dbReference type="Proteomes" id="UP001345219">
    <property type="component" value="Chromosome 15"/>
</dbReference>